<reference evidence="8 9" key="1">
    <citation type="journal article" date="2019" name="Int. J. Syst. Evol. Microbiol.">
        <title>The Global Catalogue of Microorganisms (GCM) 10K type strain sequencing project: providing services to taxonomists for standard genome sequencing and annotation.</title>
        <authorList>
            <consortium name="The Broad Institute Genomics Platform"/>
            <consortium name="The Broad Institute Genome Sequencing Center for Infectious Disease"/>
            <person name="Wu L."/>
            <person name="Ma J."/>
        </authorList>
    </citation>
    <scope>NUCLEOTIDE SEQUENCE [LARGE SCALE GENOMIC DNA]</scope>
    <source>
        <strain evidence="8 9">JCM 16009</strain>
    </source>
</reference>
<name>A0ABN2N539_9PSEU</name>
<keyword evidence="3" id="KW-0479">Metal-binding</keyword>
<dbReference type="InterPro" id="IPR051269">
    <property type="entry name" value="Fe-S_cluster_ET"/>
</dbReference>
<keyword evidence="6" id="KW-0411">Iron-sulfur</keyword>
<dbReference type="PANTHER" id="PTHR36923">
    <property type="entry name" value="FERREDOXIN"/>
    <property type="match status" value="1"/>
</dbReference>
<dbReference type="EMBL" id="BAAAQK010000009">
    <property type="protein sequence ID" value="GAA1853131.1"/>
    <property type="molecule type" value="Genomic_DNA"/>
</dbReference>
<gene>
    <name evidence="8" type="ORF">GCM10009836_36520</name>
</gene>
<protein>
    <recommendedName>
        <fullName evidence="10">Ferredoxin</fullName>
    </recommendedName>
</protein>
<organism evidence="8 9">
    <name type="scientific">Pseudonocardia ailaonensis</name>
    <dbReference type="NCBI Taxonomy" id="367279"/>
    <lineage>
        <taxon>Bacteria</taxon>
        <taxon>Bacillati</taxon>
        <taxon>Actinomycetota</taxon>
        <taxon>Actinomycetes</taxon>
        <taxon>Pseudonocardiales</taxon>
        <taxon>Pseudonocardiaceae</taxon>
        <taxon>Pseudonocardia</taxon>
    </lineage>
</organism>
<comment type="cofactor">
    <cofactor evidence="1">
        <name>[3Fe-4S] cluster</name>
        <dbReference type="ChEBI" id="CHEBI:21137"/>
    </cofactor>
</comment>
<keyword evidence="9" id="KW-1185">Reference proteome</keyword>
<accession>A0ABN2N539</accession>
<dbReference type="RefSeq" id="WP_344418171.1">
    <property type="nucleotide sequence ID" value="NZ_BAAAQK010000009.1"/>
</dbReference>
<evidence type="ECO:0000256" key="7">
    <source>
        <dbReference type="ARBA" id="ARBA00023291"/>
    </source>
</evidence>
<comment type="caution">
    <text evidence="8">The sequence shown here is derived from an EMBL/GenBank/DDBJ whole genome shotgun (WGS) entry which is preliminary data.</text>
</comment>
<evidence type="ECO:0008006" key="10">
    <source>
        <dbReference type="Google" id="ProtNLM"/>
    </source>
</evidence>
<evidence type="ECO:0000313" key="9">
    <source>
        <dbReference type="Proteomes" id="UP001500449"/>
    </source>
</evidence>
<evidence type="ECO:0000256" key="2">
    <source>
        <dbReference type="ARBA" id="ARBA00022448"/>
    </source>
</evidence>
<dbReference type="PANTHER" id="PTHR36923:SF3">
    <property type="entry name" value="FERREDOXIN"/>
    <property type="match status" value="1"/>
</dbReference>
<keyword evidence="7" id="KW-0003">3Fe-4S</keyword>
<evidence type="ECO:0000256" key="1">
    <source>
        <dbReference type="ARBA" id="ARBA00001927"/>
    </source>
</evidence>
<keyword evidence="2" id="KW-0813">Transport</keyword>
<dbReference type="Proteomes" id="UP001500449">
    <property type="component" value="Unassembled WGS sequence"/>
</dbReference>
<evidence type="ECO:0000256" key="6">
    <source>
        <dbReference type="ARBA" id="ARBA00023014"/>
    </source>
</evidence>
<dbReference type="Pfam" id="PF13459">
    <property type="entry name" value="Fer4_15"/>
    <property type="match status" value="1"/>
</dbReference>
<dbReference type="Gene3D" id="3.30.70.20">
    <property type="match status" value="1"/>
</dbReference>
<evidence type="ECO:0000256" key="5">
    <source>
        <dbReference type="ARBA" id="ARBA00023004"/>
    </source>
</evidence>
<keyword evidence="4" id="KW-0249">Electron transport</keyword>
<dbReference type="SUPFAM" id="SSF54862">
    <property type="entry name" value="4Fe-4S ferredoxins"/>
    <property type="match status" value="1"/>
</dbReference>
<proteinExistence type="predicted"/>
<evidence type="ECO:0000313" key="8">
    <source>
        <dbReference type="EMBL" id="GAA1853131.1"/>
    </source>
</evidence>
<evidence type="ECO:0000256" key="4">
    <source>
        <dbReference type="ARBA" id="ARBA00022982"/>
    </source>
</evidence>
<sequence length="62" mass="6781">MDIVIDWGLCESHGQCEYVAGKVFRLDDEGDLHVAEDVGEELRPQVELAVNVCPAQAIAIRG</sequence>
<evidence type="ECO:0000256" key="3">
    <source>
        <dbReference type="ARBA" id="ARBA00022723"/>
    </source>
</evidence>
<keyword evidence="5" id="KW-0408">Iron</keyword>